<dbReference type="Proteomes" id="UP001596507">
    <property type="component" value="Unassembled WGS sequence"/>
</dbReference>
<dbReference type="InterPro" id="IPR011837">
    <property type="entry name" value="Glycogen_debranch_GlgX"/>
</dbReference>
<dbReference type="SUPFAM" id="SSF51011">
    <property type="entry name" value="Glycosyl hydrolase domain"/>
    <property type="match status" value="1"/>
</dbReference>
<dbReference type="PANTHER" id="PTHR43002">
    <property type="entry name" value="GLYCOGEN DEBRANCHING ENZYME"/>
    <property type="match status" value="1"/>
</dbReference>
<dbReference type="Gene3D" id="3.20.20.80">
    <property type="entry name" value="Glycosidases"/>
    <property type="match status" value="1"/>
</dbReference>
<dbReference type="InterPro" id="IPR017853">
    <property type="entry name" value="GH"/>
</dbReference>
<dbReference type="InterPro" id="IPR006047">
    <property type="entry name" value="GH13_cat_dom"/>
</dbReference>
<keyword evidence="3 6" id="KW-0326">Glycosidase</keyword>
<accession>A0ABW2HG19</accession>
<dbReference type="InterPro" id="IPR044505">
    <property type="entry name" value="GlgX_Isoamylase_N_E_set"/>
</dbReference>
<proteinExistence type="inferred from homology"/>
<dbReference type="Gene3D" id="2.60.40.1180">
    <property type="entry name" value="Golgi alpha-mannosidase II"/>
    <property type="match status" value="1"/>
</dbReference>
<dbReference type="Pfam" id="PF00128">
    <property type="entry name" value="Alpha-amylase"/>
    <property type="match status" value="1"/>
</dbReference>
<feature type="compositionally biased region" description="Basic and acidic residues" evidence="4">
    <location>
        <begin position="464"/>
        <end position="481"/>
    </location>
</feature>
<keyword evidence="7" id="KW-1185">Reference proteome</keyword>
<dbReference type="GO" id="GO:0120549">
    <property type="term" value="F:limit dextrin alpha-1,6-maltotetraose-hydrolase activity"/>
    <property type="evidence" value="ECO:0007669"/>
    <property type="project" value="UniProtKB-EC"/>
</dbReference>
<dbReference type="SUPFAM" id="SSF51445">
    <property type="entry name" value="(Trans)glycosidases"/>
    <property type="match status" value="1"/>
</dbReference>
<evidence type="ECO:0000256" key="4">
    <source>
        <dbReference type="SAM" id="MobiDB-lite"/>
    </source>
</evidence>
<dbReference type="EMBL" id="JBHTBE010000001">
    <property type="protein sequence ID" value="MFC7268938.1"/>
    <property type="molecule type" value="Genomic_DNA"/>
</dbReference>
<evidence type="ECO:0000256" key="3">
    <source>
        <dbReference type="ARBA" id="ARBA00023295"/>
    </source>
</evidence>
<sequence>MHTWPGSSYPLGATFDGNGTNFALFSEGAERVELCLFGERGGETRVDLVEVDAYVWHAYLPNIGPGQRYGYRVHGEYDPASGRRFNPSKLLLDPYAKAVDGQVQWNQSVFGYDFGDPDSRNDDDSAAAMMKGVVINPFFDWGGDRQPKTPYSESLIYEAHVKGLTMRHPAIPEEIRGTYSAIAHPAIIEHLKKLGVTAIELMPVHQFVNDSTLQEKGLSNYWGYNTIAFLAPHNAYAASAQRGGQVQEFKGMVRALHAAGIEVILDVVYNHTAEGNHLGPTLSMKGIDNLAYYRVEDGDKRYYTDYTGTGNSLNVGNPHTLQLIMDSLRYWVLEMHVDGFRFDLAATLAREFYEVDRLAAFFELVQQDPVVSQVKLIAEPWDIGPGGYQVGNFPPQWTEWNGKYRDTVRDFWRGEPQALGEFASRITGSADLYEHSGRRPVASINFVTAHDGFTLRDLVSYNDKHNEANGEDGRDGADDNRSWNGGVEGPTDDTAVLTLRARQQRNLLASLLLSQGVPMLLHGDELGRTQQGNNNGYAQDNELTWVDWESADLPLIEFTAAVARLRREHPSFRRRRFFDGRPVGRREGEEIPDIGWLRPDGTEMQPEDWESGFGRAVGMFLNGNGIRERDRRGSAITDRHFLVLFNAGDGAVEFQVPDVSFSPDWDVIVDTAGEHAGDLTLAPGDVVTLLPRSLMVLREHTVPDTDGDHSVAASLAQAHTVSIDEVPAAAPKAEVSR</sequence>
<dbReference type="EC" id="3.2.1.196" evidence="6"/>
<feature type="region of interest" description="Disordered" evidence="4">
    <location>
        <begin position="464"/>
        <end position="489"/>
    </location>
</feature>
<dbReference type="SUPFAM" id="SSF81296">
    <property type="entry name" value="E set domains"/>
    <property type="match status" value="1"/>
</dbReference>
<keyword evidence="2 6" id="KW-0378">Hydrolase</keyword>
<dbReference type="NCBIfam" id="TIGR02100">
    <property type="entry name" value="glgX_debranch"/>
    <property type="match status" value="1"/>
</dbReference>
<feature type="domain" description="Glycosyl hydrolase family 13 catalytic" evidence="5">
    <location>
        <begin position="132"/>
        <end position="566"/>
    </location>
</feature>
<comment type="caution">
    <text evidence="6">The sequence shown here is derived from an EMBL/GenBank/DDBJ whole genome shotgun (WGS) entry which is preliminary data.</text>
</comment>
<name>A0ABW2HG19_9MICO</name>
<evidence type="ECO:0000313" key="6">
    <source>
        <dbReference type="EMBL" id="MFC7268938.1"/>
    </source>
</evidence>
<dbReference type="InterPro" id="IPR004193">
    <property type="entry name" value="Glyco_hydro_13_N"/>
</dbReference>
<dbReference type="CDD" id="cd02856">
    <property type="entry name" value="E_set_GDE_Isoamylase_N"/>
    <property type="match status" value="1"/>
</dbReference>
<protein>
    <submittedName>
        <fullName evidence="6">Glycogen debranching protein GlgX</fullName>
        <ecNumber evidence="6">3.2.1.196</ecNumber>
    </submittedName>
</protein>
<dbReference type="RefSeq" id="WP_262873806.1">
    <property type="nucleotide sequence ID" value="NZ_BAABKW010000002.1"/>
</dbReference>
<evidence type="ECO:0000313" key="7">
    <source>
        <dbReference type="Proteomes" id="UP001596507"/>
    </source>
</evidence>
<evidence type="ECO:0000256" key="2">
    <source>
        <dbReference type="ARBA" id="ARBA00022801"/>
    </source>
</evidence>
<dbReference type="Pfam" id="PF02922">
    <property type="entry name" value="CBM_48"/>
    <property type="match status" value="1"/>
</dbReference>
<reference evidence="7" key="1">
    <citation type="journal article" date="2019" name="Int. J. Syst. Evol. Microbiol.">
        <title>The Global Catalogue of Microorganisms (GCM) 10K type strain sequencing project: providing services to taxonomists for standard genome sequencing and annotation.</title>
        <authorList>
            <consortium name="The Broad Institute Genomics Platform"/>
            <consortium name="The Broad Institute Genome Sequencing Center for Infectious Disease"/>
            <person name="Wu L."/>
            <person name="Ma J."/>
        </authorList>
    </citation>
    <scope>NUCLEOTIDE SEQUENCE [LARGE SCALE GENOMIC DNA]</scope>
    <source>
        <strain evidence="7">CGMCC 1.15772</strain>
    </source>
</reference>
<dbReference type="Gene3D" id="2.60.40.10">
    <property type="entry name" value="Immunoglobulins"/>
    <property type="match status" value="1"/>
</dbReference>
<organism evidence="6 7">
    <name type="scientific">Microbacterium fluvii</name>
    <dbReference type="NCBI Taxonomy" id="415215"/>
    <lineage>
        <taxon>Bacteria</taxon>
        <taxon>Bacillati</taxon>
        <taxon>Actinomycetota</taxon>
        <taxon>Actinomycetes</taxon>
        <taxon>Micrococcales</taxon>
        <taxon>Microbacteriaceae</taxon>
        <taxon>Microbacterium</taxon>
    </lineage>
</organism>
<dbReference type="SMART" id="SM00642">
    <property type="entry name" value="Aamy"/>
    <property type="match status" value="1"/>
</dbReference>
<comment type="similarity">
    <text evidence="1">Belongs to the glycosyl hydrolase 13 family.</text>
</comment>
<evidence type="ECO:0000256" key="1">
    <source>
        <dbReference type="ARBA" id="ARBA00008061"/>
    </source>
</evidence>
<dbReference type="InterPro" id="IPR014756">
    <property type="entry name" value="Ig_E-set"/>
</dbReference>
<evidence type="ECO:0000259" key="5">
    <source>
        <dbReference type="SMART" id="SM00642"/>
    </source>
</evidence>
<dbReference type="InterPro" id="IPR013780">
    <property type="entry name" value="Glyco_hydro_b"/>
</dbReference>
<dbReference type="CDD" id="cd11326">
    <property type="entry name" value="AmyAc_Glg_debranch"/>
    <property type="match status" value="1"/>
</dbReference>
<dbReference type="InterPro" id="IPR013783">
    <property type="entry name" value="Ig-like_fold"/>
</dbReference>
<gene>
    <name evidence="6" type="primary">glgX</name>
    <name evidence="6" type="ORF">ACFQRL_08225</name>
</gene>